<dbReference type="InterPro" id="IPR050980">
    <property type="entry name" value="2C_sensor_his_kinase"/>
</dbReference>
<dbReference type="Gene3D" id="3.30.450.20">
    <property type="entry name" value="PAS domain"/>
    <property type="match status" value="2"/>
</dbReference>
<dbReference type="Proteomes" id="UP000028547">
    <property type="component" value="Unassembled WGS sequence"/>
</dbReference>
<feature type="transmembrane region" description="Helical" evidence="10">
    <location>
        <begin position="21"/>
        <end position="39"/>
    </location>
</feature>
<organism evidence="13 14">
    <name type="scientific">Archangium violaceum Cb vi76</name>
    <dbReference type="NCBI Taxonomy" id="1406225"/>
    <lineage>
        <taxon>Bacteria</taxon>
        <taxon>Pseudomonadati</taxon>
        <taxon>Myxococcota</taxon>
        <taxon>Myxococcia</taxon>
        <taxon>Myxococcales</taxon>
        <taxon>Cystobacterineae</taxon>
        <taxon>Archangiaceae</taxon>
        <taxon>Archangium</taxon>
    </lineage>
</organism>
<accession>A0A084T234</accession>
<evidence type="ECO:0000256" key="10">
    <source>
        <dbReference type="SAM" id="Phobius"/>
    </source>
</evidence>
<protein>
    <recommendedName>
        <fullName evidence="3">histidine kinase</fullName>
        <ecNumber evidence="3">2.7.13.3</ecNumber>
    </recommendedName>
</protein>
<evidence type="ECO:0000256" key="3">
    <source>
        <dbReference type="ARBA" id="ARBA00012438"/>
    </source>
</evidence>
<dbReference type="GO" id="GO:0005524">
    <property type="term" value="F:ATP binding"/>
    <property type="evidence" value="ECO:0007669"/>
    <property type="project" value="UniProtKB-KW"/>
</dbReference>
<evidence type="ECO:0000313" key="14">
    <source>
        <dbReference type="Proteomes" id="UP000028547"/>
    </source>
</evidence>
<reference evidence="13 14" key="1">
    <citation type="submission" date="2014-07" db="EMBL/GenBank/DDBJ databases">
        <title>Draft Genome Sequence of Gephyronic Acid Producer, Cystobacter violaceus Strain Cb vi76.</title>
        <authorList>
            <person name="Stevens D.C."/>
            <person name="Young J."/>
            <person name="Carmichael R."/>
            <person name="Tan J."/>
            <person name="Taylor R.E."/>
        </authorList>
    </citation>
    <scope>NUCLEOTIDE SEQUENCE [LARGE SCALE GENOMIC DNA]</scope>
    <source>
        <strain evidence="13 14">Cb vi76</strain>
    </source>
</reference>
<dbReference type="InterPro" id="IPR005467">
    <property type="entry name" value="His_kinase_dom"/>
</dbReference>
<dbReference type="PANTHER" id="PTHR44936">
    <property type="entry name" value="SENSOR PROTEIN CREC"/>
    <property type="match status" value="1"/>
</dbReference>
<dbReference type="InterPro" id="IPR036890">
    <property type="entry name" value="HATPase_C_sf"/>
</dbReference>
<dbReference type="PANTHER" id="PTHR44936:SF10">
    <property type="entry name" value="SENSOR PROTEIN RSTB"/>
    <property type="match status" value="1"/>
</dbReference>
<evidence type="ECO:0000256" key="5">
    <source>
        <dbReference type="ARBA" id="ARBA00022679"/>
    </source>
</evidence>
<dbReference type="GO" id="GO:0004673">
    <property type="term" value="F:protein histidine kinase activity"/>
    <property type="evidence" value="ECO:0007669"/>
    <property type="project" value="UniProtKB-EC"/>
</dbReference>
<dbReference type="PROSITE" id="PS50109">
    <property type="entry name" value="HIS_KIN"/>
    <property type="match status" value="1"/>
</dbReference>
<evidence type="ECO:0000256" key="2">
    <source>
        <dbReference type="ARBA" id="ARBA00004370"/>
    </source>
</evidence>
<dbReference type="SUPFAM" id="SSF55874">
    <property type="entry name" value="ATPase domain of HSP90 chaperone/DNA topoisomerase II/histidine kinase"/>
    <property type="match status" value="1"/>
</dbReference>
<dbReference type="GO" id="GO:0016020">
    <property type="term" value="C:membrane"/>
    <property type="evidence" value="ECO:0007669"/>
    <property type="project" value="UniProtKB-SubCell"/>
</dbReference>
<keyword evidence="6" id="KW-0547">Nucleotide-binding</keyword>
<dbReference type="SMART" id="SM00304">
    <property type="entry name" value="HAMP"/>
    <property type="match status" value="1"/>
</dbReference>
<feature type="domain" description="HAMP" evidence="12">
    <location>
        <begin position="390"/>
        <end position="442"/>
    </location>
</feature>
<evidence type="ECO:0000313" key="13">
    <source>
        <dbReference type="EMBL" id="KFA94769.1"/>
    </source>
</evidence>
<dbReference type="InterPro" id="IPR004358">
    <property type="entry name" value="Sig_transdc_His_kin-like_C"/>
</dbReference>
<keyword evidence="8" id="KW-0067">ATP-binding</keyword>
<keyword evidence="10" id="KW-0812">Transmembrane</keyword>
<evidence type="ECO:0000259" key="11">
    <source>
        <dbReference type="PROSITE" id="PS50109"/>
    </source>
</evidence>
<evidence type="ECO:0000256" key="6">
    <source>
        <dbReference type="ARBA" id="ARBA00022741"/>
    </source>
</evidence>
<proteinExistence type="predicted"/>
<evidence type="ECO:0000256" key="8">
    <source>
        <dbReference type="ARBA" id="ARBA00022840"/>
    </source>
</evidence>
<keyword evidence="4" id="KW-0597">Phosphoprotein</keyword>
<comment type="subcellular location">
    <subcellularLocation>
        <location evidence="2">Membrane</location>
    </subcellularLocation>
</comment>
<evidence type="ECO:0000259" key="12">
    <source>
        <dbReference type="PROSITE" id="PS50885"/>
    </source>
</evidence>
<evidence type="ECO:0000256" key="1">
    <source>
        <dbReference type="ARBA" id="ARBA00000085"/>
    </source>
</evidence>
<dbReference type="Gene3D" id="6.10.340.10">
    <property type="match status" value="1"/>
</dbReference>
<comment type="caution">
    <text evidence="13">The sequence shown here is derived from an EMBL/GenBank/DDBJ whole genome shotgun (WGS) entry which is preliminary data.</text>
</comment>
<evidence type="ECO:0000256" key="7">
    <source>
        <dbReference type="ARBA" id="ARBA00022777"/>
    </source>
</evidence>
<dbReference type="CDD" id="cd06225">
    <property type="entry name" value="HAMP"/>
    <property type="match status" value="1"/>
</dbReference>
<evidence type="ECO:0000256" key="4">
    <source>
        <dbReference type="ARBA" id="ARBA00022553"/>
    </source>
</evidence>
<comment type="catalytic activity">
    <reaction evidence="1">
        <text>ATP + protein L-histidine = ADP + protein N-phospho-L-histidine.</text>
        <dbReference type="EC" id="2.7.13.3"/>
    </reaction>
</comment>
<dbReference type="Pfam" id="PF02518">
    <property type="entry name" value="HATPase_c"/>
    <property type="match status" value="1"/>
</dbReference>
<dbReference type="InterPro" id="IPR003594">
    <property type="entry name" value="HATPase_dom"/>
</dbReference>
<dbReference type="SUPFAM" id="SSF158472">
    <property type="entry name" value="HAMP domain-like"/>
    <property type="match status" value="1"/>
</dbReference>
<feature type="coiled-coil region" evidence="9">
    <location>
        <begin position="434"/>
        <end position="461"/>
    </location>
</feature>
<gene>
    <name evidence="13" type="ORF">Q664_00935</name>
</gene>
<evidence type="ECO:0000256" key="9">
    <source>
        <dbReference type="SAM" id="Coils"/>
    </source>
</evidence>
<keyword evidence="7 13" id="KW-0418">Kinase</keyword>
<dbReference type="Gene3D" id="1.10.287.130">
    <property type="match status" value="1"/>
</dbReference>
<name>A0A084T234_9BACT</name>
<keyword evidence="10" id="KW-1133">Transmembrane helix</keyword>
<dbReference type="RefSeq" id="WP_084609448.1">
    <property type="nucleotide sequence ID" value="NZ_JPMI01000004.1"/>
</dbReference>
<feature type="domain" description="Histidine kinase" evidence="11">
    <location>
        <begin position="484"/>
        <end position="742"/>
    </location>
</feature>
<dbReference type="EMBL" id="JPMI01000004">
    <property type="protein sequence ID" value="KFA94769.1"/>
    <property type="molecule type" value="Genomic_DNA"/>
</dbReference>
<dbReference type="Gene3D" id="3.30.565.10">
    <property type="entry name" value="Histidine kinase-like ATPase, C-terminal domain"/>
    <property type="match status" value="1"/>
</dbReference>
<sequence length="752" mass="84446">MAAPLLRPASLARSTLIQMGVRIGILIALTTLASYLHMFHTLREDAVQQLARHVAERSQREEAIFLLARDNHALLVKALEERIRVWSQQDPDPRFDSLFTPWPDGTVRSRVEGFDGLRMVGLFVPPGVKLDTELRRRILAAHDVITQYGPSFSVRFTDTYITLVEGPVLTFWPERPRWALDLPADDPTLEYELFTITTPEKSPRRQTVWTGSYLYSPTQSWLVTASTPLDMEGRHVASFSHDIWLDQLMDRSINDHLPGTYNLLVRDDGQLIAHPALDMRGATMGYDILGTASQAGGIPPRLASEAERAHLRSLFEKVRNRQPGEDILELPEYGEYLAVARLRGPGWNFVTVLPKSMVTASAWRSARYVLLLGLASLLLELVIMYLVLQRQIARPLRVLTEATHRVASGDFQVALDASREDELGQLAGAFRRMADKVQQREEQLRQANEGLEHRVEERTRELKTVHGQLVQTARQAGMAEIATNVLHNVGNVLNSVYTSSQLARSRVGELRLEHVSRVATLLDENQTDLQRFITEDERGRNVLPFMSKLGQNLLRERQEICTLLEDVGRYTEHIGDIVKVQQNHARTPRMSEPVLLASLVDDALRINAAALTRHQVKEVRQLSFLPPVMTDKHKVLMILVNLISNAKYAMDGTPSERRILTVTLERPVPDRVRIAVQDHGMGISQELLTRIFQYGFTTRKEGHGFGLHSSAVAAQELGGSLTVHSDGPGRGATFTLELPYQPIGEPAPLPPG</sequence>
<keyword evidence="5" id="KW-0808">Transferase</keyword>
<dbReference type="SMART" id="SM00387">
    <property type="entry name" value="HATPase_c"/>
    <property type="match status" value="1"/>
</dbReference>
<feature type="transmembrane region" description="Helical" evidence="10">
    <location>
        <begin position="368"/>
        <end position="388"/>
    </location>
</feature>
<dbReference type="GO" id="GO:0007165">
    <property type="term" value="P:signal transduction"/>
    <property type="evidence" value="ECO:0007669"/>
    <property type="project" value="InterPro"/>
</dbReference>
<dbReference type="InterPro" id="IPR003660">
    <property type="entry name" value="HAMP_dom"/>
</dbReference>
<dbReference type="EC" id="2.7.13.3" evidence="3"/>
<keyword evidence="10" id="KW-0472">Membrane</keyword>
<dbReference type="Pfam" id="PF00672">
    <property type="entry name" value="HAMP"/>
    <property type="match status" value="1"/>
</dbReference>
<dbReference type="AlphaFoldDB" id="A0A084T234"/>
<keyword evidence="9" id="KW-0175">Coiled coil</keyword>
<dbReference type="PRINTS" id="PR00344">
    <property type="entry name" value="BCTRLSENSOR"/>
</dbReference>
<dbReference type="PROSITE" id="PS50885">
    <property type="entry name" value="HAMP"/>
    <property type="match status" value="1"/>
</dbReference>